<dbReference type="NCBIfam" id="TIGR01546">
    <property type="entry name" value="GAPDH-II_archae"/>
    <property type="match status" value="1"/>
</dbReference>
<comment type="similarity">
    <text evidence="2 10 12">Belongs to the glyceraldehyde-3-phosphate dehydrogenase family.</text>
</comment>
<dbReference type="Gene3D" id="3.30.360.10">
    <property type="entry name" value="Dihydrodipicolinate Reductase, domain 2"/>
    <property type="match status" value="1"/>
</dbReference>
<evidence type="ECO:0000256" key="4">
    <source>
        <dbReference type="ARBA" id="ARBA00022857"/>
    </source>
</evidence>
<keyword evidence="10 12" id="KW-0963">Cytoplasm</keyword>
<evidence type="ECO:0000256" key="6">
    <source>
        <dbReference type="ARBA" id="ARBA00023027"/>
    </source>
</evidence>
<feature type="binding site" evidence="10">
    <location>
        <begin position="140"/>
        <end position="142"/>
    </location>
    <ligand>
        <name>D-glyceraldehyde 3-phosphate</name>
        <dbReference type="ChEBI" id="CHEBI:59776"/>
    </ligand>
</feature>
<evidence type="ECO:0000256" key="11">
    <source>
        <dbReference type="PIRSR" id="PIRSR000149-1"/>
    </source>
</evidence>
<reference evidence="14 15" key="1">
    <citation type="submission" date="2019-10" db="EMBL/GenBank/DDBJ databases">
        <title>Genome Sequences from Six Type Strain Members of the Archaeal Family Sulfolobaceae: Acidianus ambivalens, Acidianus infernus, Metallosphaera prunae, Stygiolobus azoricus, Sulfolobus metallicus, and Sulfurisphaera ohwakuensis.</title>
        <authorList>
            <person name="Counts J.A."/>
            <person name="Kelly R.M."/>
        </authorList>
    </citation>
    <scope>NUCLEOTIDE SEQUENCE [LARGE SCALE GENOMIC DNA]</scope>
    <source>
        <strain evidence="14 15">FC6</strain>
    </source>
</reference>
<evidence type="ECO:0000256" key="12">
    <source>
        <dbReference type="RuleBase" id="RU003388"/>
    </source>
</evidence>
<evidence type="ECO:0000313" key="14">
    <source>
        <dbReference type="EMBL" id="QGR19381.1"/>
    </source>
</evidence>
<dbReference type="RefSeq" id="WP_156006096.1">
    <property type="nucleotide sequence ID" value="NZ_CP045483.1"/>
</dbReference>
<evidence type="ECO:0000259" key="13">
    <source>
        <dbReference type="SMART" id="SM00846"/>
    </source>
</evidence>
<comment type="subcellular location">
    <subcellularLocation>
        <location evidence="10 12">Cytoplasm</location>
    </subcellularLocation>
</comment>
<dbReference type="PIRSF" id="PIRSF000149">
    <property type="entry name" value="GAP_DH"/>
    <property type="match status" value="1"/>
</dbReference>
<dbReference type="HAMAP" id="MF_00559">
    <property type="entry name" value="G3P_dehdrog_arch"/>
    <property type="match status" value="1"/>
</dbReference>
<dbReference type="GO" id="GO:0051287">
    <property type="term" value="F:NAD binding"/>
    <property type="evidence" value="ECO:0007669"/>
    <property type="project" value="UniProtKB-UniRule"/>
</dbReference>
<evidence type="ECO:0000256" key="1">
    <source>
        <dbReference type="ARBA" id="ARBA00004869"/>
    </source>
</evidence>
<dbReference type="EMBL" id="CP045483">
    <property type="protein sequence ID" value="QGR19381.1"/>
    <property type="molecule type" value="Genomic_DNA"/>
</dbReference>
<dbReference type="Proteomes" id="UP000423396">
    <property type="component" value="Chromosome"/>
</dbReference>
<keyword evidence="15" id="KW-1185">Reference proteome</keyword>
<evidence type="ECO:0000256" key="7">
    <source>
        <dbReference type="ARBA" id="ARBA00023152"/>
    </source>
</evidence>
<feature type="binding site" evidence="10">
    <location>
        <position position="304"/>
    </location>
    <ligand>
        <name>NAD(+)</name>
        <dbReference type="ChEBI" id="CHEBI:57540"/>
    </ligand>
</feature>
<feature type="binding site" evidence="10">
    <location>
        <position position="170"/>
    </location>
    <ligand>
        <name>NAD(+)</name>
        <dbReference type="ChEBI" id="CHEBI:57540"/>
    </ligand>
</feature>
<comment type="pathway">
    <text evidence="1 10 12">Carbohydrate degradation; glycolysis; pyruvate from D-glyceraldehyde 3-phosphate: step 1/5.</text>
</comment>
<dbReference type="OrthoDB" id="295712at2157"/>
<protein>
    <recommendedName>
        <fullName evidence="10 12">Glyceraldehyde-3-phosphate dehydrogenase</fullName>
        <shortName evidence="10">GAPDH</shortName>
        <ecNumber evidence="10 12">1.2.1.59</ecNumber>
    </recommendedName>
    <alternativeName>
        <fullName evidence="10">NAD(P)-dependent glyceraldehyde-3-phosphate dehydrogenase</fullName>
    </alternativeName>
</protein>
<dbReference type="SMART" id="SM00846">
    <property type="entry name" value="Gp_dh_N"/>
    <property type="match status" value="1"/>
</dbReference>
<dbReference type="UniPathway" id="UPA00109">
    <property type="reaction ID" value="UER00184"/>
</dbReference>
<dbReference type="GO" id="GO:0047100">
    <property type="term" value="F:glyceraldehyde-3-phosphate dehydrogenase (NADP+) (phosphorylating) activity"/>
    <property type="evidence" value="ECO:0007669"/>
    <property type="project" value="RHEA"/>
</dbReference>
<dbReference type="InterPro" id="IPR036291">
    <property type="entry name" value="NAD(P)-bd_dom_sf"/>
</dbReference>
<dbReference type="InterPro" id="IPR020829">
    <property type="entry name" value="GlycerAld_3-P_DH_cat"/>
</dbReference>
<evidence type="ECO:0000256" key="5">
    <source>
        <dbReference type="ARBA" id="ARBA00023002"/>
    </source>
</evidence>
<dbReference type="InterPro" id="IPR020828">
    <property type="entry name" value="GlycerAld_3-P_DH_NAD(P)-bd"/>
</dbReference>
<comment type="catalytic activity">
    <reaction evidence="8 10 12">
        <text>D-glyceraldehyde 3-phosphate + phosphate + NADP(+) = (2R)-3-phospho-glyceroyl phosphate + NADPH + H(+)</text>
        <dbReference type="Rhea" id="RHEA:10296"/>
        <dbReference type="ChEBI" id="CHEBI:15378"/>
        <dbReference type="ChEBI" id="CHEBI:43474"/>
        <dbReference type="ChEBI" id="CHEBI:57604"/>
        <dbReference type="ChEBI" id="CHEBI:57783"/>
        <dbReference type="ChEBI" id="CHEBI:58349"/>
        <dbReference type="ChEBI" id="CHEBI:59776"/>
        <dbReference type="EC" id="1.2.1.59"/>
    </reaction>
</comment>
<feature type="binding site" evidence="10">
    <location>
        <position position="111"/>
    </location>
    <ligand>
        <name>NAD(+)</name>
        <dbReference type="ChEBI" id="CHEBI:57540"/>
    </ligand>
</feature>
<dbReference type="InterPro" id="IPR020830">
    <property type="entry name" value="GlycerAld_3-P_DH_AS"/>
</dbReference>
<dbReference type="InterPro" id="IPR000846">
    <property type="entry name" value="DapB_N"/>
</dbReference>
<dbReference type="InterPro" id="IPR020831">
    <property type="entry name" value="GlycerAld/Erythrose_P_DH"/>
</dbReference>
<dbReference type="GO" id="GO:0008839">
    <property type="term" value="F:4-hydroxy-tetrahydrodipicolinate reductase"/>
    <property type="evidence" value="ECO:0007669"/>
    <property type="project" value="InterPro"/>
</dbReference>
<keyword evidence="6 10" id="KW-0520">NAD</keyword>
<feature type="binding site" evidence="10">
    <location>
        <begin position="196"/>
        <end position="197"/>
    </location>
    <ligand>
        <name>D-glyceraldehyde 3-phosphate</name>
        <dbReference type="ChEBI" id="CHEBI:59776"/>
    </ligand>
</feature>
<dbReference type="CDD" id="cd18127">
    <property type="entry name" value="GAPDH_II_C"/>
    <property type="match status" value="1"/>
</dbReference>
<dbReference type="GO" id="GO:0005737">
    <property type="term" value="C:cytoplasm"/>
    <property type="evidence" value="ECO:0007669"/>
    <property type="project" value="UniProtKB-SubCell"/>
</dbReference>
<gene>
    <name evidence="10" type="primary">gap</name>
    <name evidence="14" type="ORF">D1868_04885</name>
</gene>
<dbReference type="InterPro" id="IPR006436">
    <property type="entry name" value="Glyceraldehyde-3-P_DH_2_arc"/>
</dbReference>
<keyword evidence="5 10" id="KW-0560">Oxidoreductase</keyword>
<evidence type="ECO:0000256" key="9">
    <source>
        <dbReference type="ARBA" id="ARBA00048853"/>
    </source>
</evidence>
<feature type="active site" description="Nucleophile" evidence="10 11">
    <location>
        <position position="141"/>
    </location>
</feature>
<accession>A0A650CNF2</accession>
<name>A0A650CNF2_9CREN</name>
<dbReference type="AlphaFoldDB" id="A0A650CNF2"/>
<comment type="catalytic activity">
    <reaction evidence="9 10 12">
        <text>D-glyceraldehyde 3-phosphate + phosphate + NAD(+) = (2R)-3-phospho-glyceroyl phosphate + NADH + H(+)</text>
        <dbReference type="Rhea" id="RHEA:10300"/>
        <dbReference type="ChEBI" id="CHEBI:15378"/>
        <dbReference type="ChEBI" id="CHEBI:43474"/>
        <dbReference type="ChEBI" id="CHEBI:57540"/>
        <dbReference type="ChEBI" id="CHEBI:57604"/>
        <dbReference type="ChEBI" id="CHEBI:57945"/>
        <dbReference type="ChEBI" id="CHEBI:59776"/>
        <dbReference type="EC" id="1.2.1.59"/>
    </reaction>
</comment>
<dbReference type="CDD" id="cd02278">
    <property type="entry name" value="GAPDH_II_N"/>
    <property type="match status" value="1"/>
</dbReference>
<keyword evidence="4 10" id="KW-0521">NADP</keyword>
<dbReference type="Pfam" id="PF02800">
    <property type="entry name" value="Gp_dh_C"/>
    <property type="match status" value="1"/>
</dbReference>
<dbReference type="NCBIfam" id="NF003251">
    <property type="entry name" value="PRK04207.1"/>
    <property type="match status" value="1"/>
</dbReference>
<feature type="domain" description="Glyceraldehyde 3-phosphate dehydrogenase NAD(P) binding" evidence="13">
    <location>
        <begin position="4"/>
        <end position="141"/>
    </location>
</feature>
<keyword evidence="7 10" id="KW-0324">Glycolysis</keyword>
<dbReference type="GeneID" id="42798382"/>
<dbReference type="GO" id="GO:0004365">
    <property type="term" value="F:glyceraldehyde-3-phosphate dehydrogenase (NAD+) (phosphorylating) activity"/>
    <property type="evidence" value="ECO:0007669"/>
    <property type="project" value="UniProtKB-UniRule"/>
</dbReference>
<dbReference type="GO" id="GO:0009089">
    <property type="term" value="P:lysine biosynthetic process via diaminopimelate"/>
    <property type="evidence" value="ECO:0007669"/>
    <property type="project" value="InterPro"/>
</dbReference>
<evidence type="ECO:0000256" key="10">
    <source>
        <dbReference type="HAMAP-Rule" id="MF_00559"/>
    </source>
</evidence>
<dbReference type="GO" id="GO:0050661">
    <property type="term" value="F:NADP binding"/>
    <property type="evidence" value="ECO:0007669"/>
    <property type="project" value="UniProtKB-UniRule"/>
</dbReference>
<dbReference type="Gene3D" id="3.40.50.720">
    <property type="entry name" value="NAD(P)-binding Rossmann-like Domain"/>
    <property type="match status" value="1"/>
</dbReference>
<dbReference type="GO" id="GO:0006096">
    <property type="term" value="P:glycolytic process"/>
    <property type="evidence" value="ECO:0007669"/>
    <property type="project" value="UniProtKB-UniRule"/>
</dbReference>
<dbReference type="Pfam" id="PF01113">
    <property type="entry name" value="DapB_N"/>
    <property type="match status" value="1"/>
</dbReference>
<evidence type="ECO:0000256" key="8">
    <source>
        <dbReference type="ARBA" id="ARBA00048067"/>
    </source>
</evidence>
<dbReference type="SUPFAM" id="SSF51735">
    <property type="entry name" value="NAD(P)-binding Rossmann-fold domains"/>
    <property type="match status" value="1"/>
</dbReference>
<comment type="subunit">
    <text evidence="3 10 12">Homotetramer.</text>
</comment>
<evidence type="ECO:0000256" key="2">
    <source>
        <dbReference type="ARBA" id="ARBA00007406"/>
    </source>
</evidence>
<feature type="binding site" evidence="10">
    <location>
        <begin position="13"/>
        <end position="14"/>
    </location>
    <ligand>
        <name>NAD(+)</name>
        <dbReference type="ChEBI" id="CHEBI:57540"/>
    </ligand>
</feature>
<dbReference type="EC" id="1.2.1.59" evidence="10 12"/>
<dbReference type="PROSITE" id="PS00071">
    <property type="entry name" value="GAPDH"/>
    <property type="match status" value="1"/>
</dbReference>
<evidence type="ECO:0000256" key="3">
    <source>
        <dbReference type="ARBA" id="ARBA00011881"/>
    </source>
</evidence>
<organism evidence="14 15">
    <name type="scientific">Stygiolobus azoricus</name>
    <dbReference type="NCBI Taxonomy" id="41675"/>
    <lineage>
        <taxon>Archaea</taxon>
        <taxon>Thermoproteota</taxon>
        <taxon>Thermoprotei</taxon>
        <taxon>Sulfolobales</taxon>
        <taxon>Sulfolobaceae</taxon>
        <taxon>Stygiolobus</taxon>
    </lineage>
</organism>
<evidence type="ECO:0000313" key="15">
    <source>
        <dbReference type="Proteomes" id="UP000423396"/>
    </source>
</evidence>
<dbReference type="SUPFAM" id="SSF55347">
    <property type="entry name" value="Glyceraldehyde-3-phosphate dehydrogenase-like, C-terminal domain"/>
    <property type="match status" value="1"/>
</dbReference>
<proteinExistence type="inferred from homology"/>
<sequence>MARVKVAVNGYGTIGKRVADAIKLQPDMELVGVAKTSPNYEAFTAVKKGYKLYVPKENAAKFEKAGIQVSGYIEDMINEADIIVDTTPNGIGASYKPLYQKFGKKAIFQGGEKADVAEVSFSALCNYNEAINKNYIRVVSCNTTGILRTLCTINSKVSKIEKVRVTVVRRASDPKEVKKGPINSIVPDPASVPSHHAKDVLTVMKGIDIISMAVVAPTTLMHMHLMNITMKEPVRREDVINALKDTERIVLINSSRTGIGSTAEIIEVSRDIGRYRNDIPEVVVFEDSVYSHNNELFLMYGVHQESIVVPENIDAIRAAMNLADKNESIKITNDTLGLMKGYLI</sequence>
<dbReference type="KEGG" id="sazo:D1868_04885"/>